<dbReference type="AlphaFoldDB" id="A0A6J6I963"/>
<dbReference type="NCBIfam" id="TIGR02046">
    <property type="entry name" value="sdhC_b558_fam"/>
    <property type="match status" value="1"/>
</dbReference>
<feature type="transmembrane region" description="Helical" evidence="1">
    <location>
        <begin position="196"/>
        <end position="218"/>
    </location>
</feature>
<dbReference type="SUPFAM" id="SSF81343">
    <property type="entry name" value="Fumarate reductase respiratory complex transmembrane subunits"/>
    <property type="match status" value="1"/>
</dbReference>
<feature type="transmembrane region" description="Helical" evidence="1">
    <location>
        <begin position="239"/>
        <end position="259"/>
    </location>
</feature>
<dbReference type="InterPro" id="IPR034804">
    <property type="entry name" value="SQR/QFR_C/D"/>
</dbReference>
<dbReference type="InterPro" id="IPR011138">
    <property type="entry name" value="Cytochrome_b-558"/>
</dbReference>
<evidence type="ECO:0000256" key="1">
    <source>
        <dbReference type="SAM" id="Phobius"/>
    </source>
</evidence>
<feature type="transmembrane region" description="Helical" evidence="1">
    <location>
        <begin position="87"/>
        <end position="108"/>
    </location>
</feature>
<dbReference type="CDD" id="cd03498">
    <property type="entry name" value="SQR_TypeB_2_TM"/>
    <property type="match status" value="1"/>
</dbReference>
<feature type="transmembrane region" description="Helical" evidence="1">
    <location>
        <begin position="38"/>
        <end position="56"/>
    </location>
</feature>
<proteinExistence type="predicted"/>
<keyword evidence="1" id="KW-0472">Membrane</keyword>
<keyword evidence="1" id="KW-1133">Transmembrane helix</keyword>
<organism evidence="2">
    <name type="scientific">freshwater metagenome</name>
    <dbReference type="NCBI Taxonomy" id="449393"/>
    <lineage>
        <taxon>unclassified sequences</taxon>
        <taxon>metagenomes</taxon>
        <taxon>ecological metagenomes</taxon>
    </lineage>
</organism>
<dbReference type="GO" id="GO:0016020">
    <property type="term" value="C:membrane"/>
    <property type="evidence" value="ECO:0007669"/>
    <property type="project" value="InterPro"/>
</dbReference>
<keyword evidence="1" id="KW-0812">Transmembrane</keyword>
<evidence type="ECO:0000313" key="2">
    <source>
        <dbReference type="EMBL" id="CAB4619844.1"/>
    </source>
</evidence>
<protein>
    <submittedName>
        <fullName evidence="2">Unannotated protein</fullName>
    </submittedName>
</protein>
<name>A0A6J6I963_9ZZZZ</name>
<accession>A0A6J6I963</accession>
<reference evidence="2" key="1">
    <citation type="submission" date="2020-05" db="EMBL/GenBank/DDBJ databases">
        <authorList>
            <person name="Chiriac C."/>
            <person name="Salcher M."/>
            <person name="Ghai R."/>
            <person name="Kavagutti S V."/>
        </authorList>
    </citation>
    <scope>NUCLEOTIDE SEQUENCE</scope>
</reference>
<dbReference type="Gene3D" id="1.20.1300.10">
    <property type="entry name" value="Fumarate reductase/succinate dehydrogenase, transmembrane subunit"/>
    <property type="match status" value="1"/>
</dbReference>
<feature type="transmembrane region" description="Helical" evidence="1">
    <location>
        <begin position="140"/>
        <end position="161"/>
    </location>
</feature>
<dbReference type="EMBL" id="CAEZUX010000122">
    <property type="protein sequence ID" value="CAB4619844.1"/>
    <property type="molecule type" value="Genomic_DNA"/>
</dbReference>
<gene>
    <name evidence="2" type="ORF">UFOPK1874_00963</name>
</gene>
<sequence length="260" mass="28760">MAQVVTSQRGPVTGTATRSKKRRPFLIDLYSTAVGKKYVMGATGIGMMGFVLFHMIGNLKMYFGAADLNNYAHFLETLLYPIAPKGYVLWGLRGGLIAMLVLHLHAAYSLTMLNRKARPVKYQSARDYQIANFASRTMRLSGLVILAFIIWHLLDLTFGVVNVETGAKTMVGAHGDETVKNVYDAVVYSFQRTPVALFYVLANVLLGLHLFHGAWSIFQSFGWNNPRFNKWRRAFATGFAAVVVIGNVSFPIAVMAGIVA</sequence>